<name>A0A803MRM9_CHEQI</name>
<evidence type="ECO:0008006" key="4">
    <source>
        <dbReference type="Google" id="ProtNLM"/>
    </source>
</evidence>
<accession>A0A803MRM9</accession>
<protein>
    <recommendedName>
        <fullName evidence="4">Transposase</fullName>
    </recommendedName>
</protein>
<keyword evidence="3" id="KW-1185">Reference proteome</keyword>
<dbReference type="Proteomes" id="UP000596660">
    <property type="component" value="Unplaced"/>
</dbReference>
<dbReference type="Gramene" id="AUR62033930-RA">
    <property type="protein sequence ID" value="AUR62033930-RA:cds"/>
    <property type="gene ID" value="AUR62033930"/>
</dbReference>
<sequence length="117" mass="13400">MENKDNRNERCCGKTIELHPALFKDNSMSKGGVVKEKGQVLREHSRSICRLVDVAYGESHYKIARDFEAPVENVVLRDVSELMGSKTERQRRSGRQGRAKVEHANNVTKKHIGYRYA</sequence>
<reference evidence="2" key="1">
    <citation type="journal article" date="2017" name="Nature">
        <title>The genome of Chenopodium quinoa.</title>
        <authorList>
            <person name="Jarvis D.E."/>
            <person name="Ho Y.S."/>
            <person name="Lightfoot D.J."/>
            <person name="Schmoeckel S.M."/>
            <person name="Li B."/>
            <person name="Borm T.J.A."/>
            <person name="Ohyanagi H."/>
            <person name="Mineta K."/>
            <person name="Michell C.T."/>
            <person name="Saber N."/>
            <person name="Kharbatia N.M."/>
            <person name="Rupper R.R."/>
            <person name="Sharp A.R."/>
            <person name="Dally N."/>
            <person name="Boughton B.A."/>
            <person name="Woo Y.H."/>
            <person name="Gao G."/>
            <person name="Schijlen E.G.W.M."/>
            <person name="Guo X."/>
            <person name="Momin A.A."/>
            <person name="Negrao S."/>
            <person name="Al-Babili S."/>
            <person name="Gehring C."/>
            <person name="Roessner U."/>
            <person name="Jung C."/>
            <person name="Murphy K."/>
            <person name="Arold S.T."/>
            <person name="Gojobori T."/>
            <person name="van der Linden C.G."/>
            <person name="van Loo E.N."/>
            <person name="Jellen E.N."/>
            <person name="Maughan P.J."/>
            <person name="Tester M."/>
        </authorList>
    </citation>
    <scope>NUCLEOTIDE SEQUENCE [LARGE SCALE GENOMIC DNA]</scope>
    <source>
        <strain evidence="2">cv. PI 614886</strain>
    </source>
</reference>
<dbReference type="EnsemblPlants" id="AUR62033930-RA">
    <property type="protein sequence ID" value="AUR62033930-RA:cds"/>
    <property type="gene ID" value="AUR62033930"/>
</dbReference>
<evidence type="ECO:0000313" key="3">
    <source>
        <dbReference type="Proteomes" id="UP000596660"/>
    </source>
</evidence>
<evidence type="ECO:0000256" key="1">
    <source>
        <dbReference type="SAM" id="MobiDB-lite"/>
    </source>
</evidence>
<evidence type="ECO:0000313" key="2">
    <source>
        <dbReference type="EnsemblPlants" id="AUR62033930-RA:cds"/>
    </source>
</evidence>
<dbReference type="AlphaFoldDB" id="A0A803MRM9"/>
<proteinExistence type="predicted"/>
<organism evidence="2 3">
    <name type="scientific">Chenopodium quinoa</name>
    <name type="common">Quinoa</name>
    <dbReference type="NCBI Taxonomy" id="63459"/>
    <lineage>
        <taxon>Eukaryota</taxon>
        <taxon>Viridiplantae</taxon>
        <taxon>Streptophyta</taxon>
        <taxon>Embryophyta</taxon>
        <taxon>Tracheophyta</taxon>
        <taxon>Spermatophyta</taxon>
        <taxon>Magnoliopsida</taxon>
        <taxon>eudicotyledons</taxon>
        <taxon>Gunneridae</taxon>
        <taxon>Pentapetalae</taxon>
        <taxon>Caryophyllales</taxon>
        <taxon>Chenopodiaceae</taxon>
        <taxon>Chenopodioideae</taxon>
        <taxon>Atripliceae</taxon>
        <taxon>Chenopodium</taxon>
    </lineage>
</organism>
<feature type="region of interest" description="Disordered" evidence="1">
    <location>
        <begin position="84"/>
        <end position="108"/>
    </location>
</feature>
<reference evidence="2" key="2">
    <citation type="submission" date="2021-03" db="UniProtKB">
        <authorList>
            <consortium name="EnsemblPlants"/>
        </authorList>
    </citation>
    <scope>IDENTIFICATION</scope>
</reference>